<comment type="caution">
    <text evidence="2">The sequence shown here is derived from an EMBL/GenBank/DDBJ whole genome shotgun (WGS) entry which is preliminary data.</text>
</comment>
<organism evidence="2 3">
    <name type="scientific">Vanilla planifolia</name>
    <name type="common">Vanilla</name>
    <dbReference type="NCBI Taxonomy" id="51239"/>
    <lineage>
        <taxon>Eukaryota</taxon>
        <taxon>Viridiplantae</taxon>
        <taxon>Streptophyta</taxon>
        <taxon>Embryophyta</taxon>
        <taxon>Tracheophyta</taxon>
        <taxon>Spermatophyta</taxon>
        <taxon>Magnoliopsida</taxon>
        <taxon>Liliopsida</taxon>
        <taxon>Asparagales</taxon>
        <taxon>Orchidaceae</taxon>
        <taxon>Vanilloideae</taxon>
        <taxon>Vanilleae</taxon>
        <taxon>Vanilla</taxon>
    </lineage>
</organism>
<evidence type="ECO:0000313" key="3">
    <source>
        <dbReference type="Proteomes" id="UP000636800"/>
    </source>
</evidence>
<keyword evidence="3" id="KW-1185">Reference proteome</keyword>
<name>A0A835REK9_VANPL</name>
<feature type="signal peptide" evidence="1">
    <location>
        <begin position="1"/>
        <end position="33"/>
    </location>
</feature>
<sequence length="211" mass="23669">MESFVGTTDMKIASQRSIRLLAVLLLLLHHSDGLRLGQWGTLLSLSESLISRVANIRDARGDHAGADRARKVADKIHHIGGGWGLWSTGWDFAWNYALHGGIPSTEIYRSASQIVAALTEFRRLESREERARWVLRNYSRLVNLSETLFRTLLRYFSRSGPVREAVLALQKEIVEGELLRDCLELSAADLEGLLRIAADMLFSSASHQSEL</sequence>
<dbReference type="EMBL" id="JADCNL010000004">
    <property type="protein sequence ID" value="KAG0485013.1"/>
    <property type="molecule type" value="Genomic_DNA"/>
</dbReference>
<proteinExistence type="predicted"/>
<dbReference type="PANTHER" id="PTHR36806">
    <property type="entry name" value="ADENINE PHOSPHORIBOSYLTRANSFERASE"/>
    <property type="match status" value="1"/>
</dbReference>
<reference evidence="2 3" key="1">
    <citation type="journal article" date="2020" name="Nat. Food">
        <title>A phased Vanilla planifolia genome enables genetic improvement of flavour and production.</title>
        <authorList>
            <person name="Hasing T."/>
            <person name="Tang H."/>
            <person name="Brym M."/>
            <person name="Khazi F."/>
            <person name="Huang T."/>
            <person name="Chambers A.H."/>
        </authorList>
    </citation>
    <scope>NUCLEOTIDE SEQUENCE [LARGE SCALE GENOMIC DNA]</scope>
    <source>
        <tissue evidence="2">Leaf</tissue>
    </source>
</reference>
<dbReference type="AlphaFoldDB" id="A0A835REK9"/>
<evidence type="ECO:0000256" key="1">
    <source>
        <dbReference type="SAM" id="SignalP"/>
    </source>
</evidence>
<protein>
    <submittedName>
        <fullName evidence="2">Uncharacterized protein</fullName>
    </submittedName>
</protein>
<evidence type="ECO:0000313" key="2">
    <source>
        <dbReference type="EMBL" id="KAG0485013.1"/>
    </source>
</evidence>
<dbReference type="Proteomes" id="UP000636800">
    <property type="component" value="Unassembled WGS sequence"/>
</dbReference>
<gene>
    <name evidence="2" type="ORF">HPP92_009092</name>
</gene>
<feature type="chain" id="PRO_5032840878" evidence="1">
    <location>
        <begin position="34"/>
        <end position="211"/>
    </location>
</feature>
<keyword evidence="1" id="KW-0732">Signal</keyword>
<accession>A0A835REK9</accession>
<dbReference type="OrthoDB" id="5204190at2759"/>